<gene>
    <name evidence="5" type="ORF">HDID_LOCUS9773</name>
    <name evidence="6" type="ORF">WMSIL1_LOCUS8685</name>
</gene>
<proteinExistence type="predicted"/>
<dbReference type="InterPro" id="IPR013083">
    <property type="entry name" value="Znf_RING/FYVE/PHD"/>
</dbReference>
<evidence type="ECO:0000256" key="3">
    <source>
        <dbReference type="PROSITE-ProRule" id="PRU00175"/>
    </source>
</evidence>
<dbReference type="STRING" id="6216.A0A0R3SVY2"/>
<organism evidence="9">
    <name type="scientific">Hymenolepis diminuta</name>
    <name type="common">Rat tapeworm</name>
    <dbReference type="NCBI Taxonomy" id="6216"/>
    <lineage>
        <taxon>Eukaryota</taxon>
        <taxon>Metazoa</taxon>
        <taxon>Spiralia</taxon>
        <taxon>Lophotrochozoa</taxon>
        <taxon>Platyhelminthes</taxon>
        <taxon>Cestoda</taxon>
        <taxon>Eucestoda</taxon>
        <taxon>Cyclophyllidea</taxon>
        <taxon>Hymenolepididae</taxon>
        <taxon>Hymenolepis</taxon>
    </lineage>
</organism>
<dbReference type="WBParaSite" id="HDID_0000977501-mRNA-1">
    <property type="protein sequence ID" value="HDID_0000977501-mRNA-1"/>
    <property type="gene ID" value="HDID_0000977501"/>
</dbReference>
<protein>
    <submittedName>
        <fullName evidence="9">RING-type domain-containing protein</fullName>
    </submittedName>
</protein>
<evidence type="ECO:0000313" key="7">
    <source>
        <dbReference type="Proteomes" id="UP000274504"/>
    </source>
</evidence>
<dbReference type="EMBL" id="UYSG01011394">
    <property type="protein sequence ID" value="VDL62191.1"/>
    <property type="molecule type" value="Genomic_DNA"/>
</dbReference>
<keyword evidence="1 3" id="KW-0479">Metal-binding</keyword>
<feature type="domain" description="RING-type" evidence="4">
    <location>
        <begin position="3"/>
        <end position="44"/>
    </location>
</feature>
<keyword evidence="8" id="KW-1185">Reference proteome</keyword>
<dbReference type="SMART" id="SM00184">
    <property type="entry name" value="RING"/>
    <property type="match status" value="1"/>
</dbReference>
<evidence type="ECO:0000259" key="4">
    <source>
        <dbReference type="PROSITE" id="PS50089"/>
    </source>
</evidence>
<evidence type="ECO:0000313" key="8">
    <source>
        <dbReference type="Proteomes" id="UP000321570"/>
    </source>
</evidence>
<dbReference type="OrthoDB" id="6105938at2759"/>
<sequence>MECAICLEIPVDPYTPKNCNHYYCKACFERIHPNNGSLLCPQCRQPFKLEEIRPYVPPQVPMRYCLDITCKPDSGCKKLHIDDLCPKLERPRVAAEKVKEDLKDKVESFKFPLNASYCFDITCPGGKNAKCGKKHESDLLIGPLAS</sequence>
<dbReference type="EMBL" id="CABIJS010000333">
    <property type="protein sequence ID" value="VUZ49811.1"/>
    <property type="molecule type" value="Genomic_DNA"/>
</dbReference>
<evidence type="ECO:0000313" key="6">
    <source>
        <dbReference type="EMBL" id="VUZ49811.1"/>
    </source>
</evidence>
<dbReference type="Gene3D" id="3.30.40.10">
    <property type="entry name" value="Zinc/RING finger domain, C3HC4 (zinc finger)"/>
    <property type="match status" value="1"/>
</dbReference>
<reference evidence="6 8" key="3">
    <citation type="submission" date="2019-07" db="EMBL/GenBank/DDBJ databases">
        <authorList>
            <person name="Jastrzebski P J."/>
            <person name="Paukszto L."/>
            <person name="Jastrzebski P J."/>
        </authorList>
    </citation>
    <scope>NUCLEOTIDE SEQUENCE [LARGE SCALE GENOMIC DNA]</scope>
    <source>
        <strain evidence="6 8">WMS-il1</strain>
    </source>
</reference>
<reference evidence="9" key="1">
    <citation type="submission" date="2017-02" db="UniProtKB">
        <authorList>
            <consortium name="WormBaseParasite"/>
        </authorList>
    </citation>
    <scope>IDENTIFICATION</scope>
</reference>
<keyword evidence="1 3" id="KW-0863">Zinc-finger</keyword>
<evidence type="ECO:0000313" key="5">
    <source>
        <dbReference type="EMBL" id="VDL62191.1"/>
    </source>
</evidence>
<dbReference type="Proteomes" id="UP000274504">
    <property type="component" value="Unassembled WGS sequence"/>
</dbReference>
<evidence type="ECO:0000256" key="1">
    <source>
        <dbReference type="ARBA" id="ARBA00022771"/>
    </source>
</evidence>
<dbReference type="Proteomes" id="UP000321570">
    <property type="component" value="Unassembled WGS sequence"/>
</dbReference>
<evidence type="ECO:0000313" key="9">
    <source>
        <dbReference type="WBParaSite" id="HDID_0000977501-mRNA-1"/>
    </source>
</evidence>
<evidence type="ECO:0000256" key="2">
    <source>
        <dbReference type="ARBA" id="ARBA00022833"/>
    </source>
</evidence>
<keyword evidence="2" id="KW-0862">Zinc</keyword>
<dbReference type="InterPro" id="IPR001841">
    <property type="entry name" value="Znf_RING"/>
</dbReference>
<dbReference type="GO" id="GO:0008270">
    <property type="term" value="F:zinc ion binding"/>
    <property type="evidence" value="ECO:0007669"/>
    <property type="project" value="UniProtKB-KW"/>
</dbReference>
<dbReference type="SUPFAM" id="SSF57850">
    <property type="entry name" value="RING/U-box"/>
    <property type="match status" value="1"/>
</dbReference>
<reference evidence="5 7" key="2">
    <citation type="submission" date="2018-11" db="EMBL/GenBank/DDBJ databases">
        <authorList>
            <consortium name="Pathogen Informatics"/>
        </authorList>
    </citation>
    <scope>NUCLEOTIDE SEQUENCE [LARGE SCALE GENOMIC DNA]</scope>
</reference>
<dbReference type="AlphaFoldDB" id="A0A0R3SVY2"/>
<dbReference type="PROSITE" id="PS50089">
    <property type="entry name" value="ZF_RING_2"/>
    <property type="match status" value="1"/>
</dbReference>
<dbReference type="Pfam" id="PF13920">
    <property type="entry name" value="zf-C3HC4_3"/>
    <property type="match status" value="1"/>
</dbReference>
<name>A0A0R3SVY2_HYMDI</name>
<accession>A0A0R3SVY2</accession>